<dbReference type="OMA" id="THSTQWI"/>
<dbReference type="GeneID" id="8242229"/>
<evidence type="ECO:0000313" key="3">
    <source>
        <dbReference type="Proteomes" id="UP000002009"/>
    </source>
</evidence>
<dbReference type="KEGG" id="mis:MICPUN_57145"/>
<name>C1E284_MICCC</name>
<dbReference type="Proteomes" id="UP000002009">
    <property type="component" value="Chromosome 3"/>
</dbReference>
<proteinExistence type="predicted"/>
<feature type="chain" id="PRO_5002906773" evidence="1">
    <location>
        <begin position="20"/>
        <end position="491"/>
    </location>
</feature>
<organism evidence="2 3">
    <name type="scientific">Micromonas commoda (strain RCC299 / NOUM17 / CCMP2709)</name>
    <name type="common">Picoplanktonic green alga</name>
    <dbReference type="NCBI Taxonomy" id="296587"/>
    <lineage>
        <taxon>Eukaryota</taxon>
        <taxon>Viridiplantae</taxon>
        <taxon>Chlorophyta</taxon>
        <taxon>Mamiellophyceae</taxon>
        <taxon>Mamiellales</taxon>
        <taxon>Mamiellaceae</taxon>
        <taxon>Micromonas</taxon>
    </lineage>
</organism>
<dbReference type="OrthoDB" id="10589429at2759"/>
<dbReference type="EMBL" id="CP001324">
    <property type="protein sequence ID" value="ACO61872.1"/>
    <property type="molecule type" value="Genomic_DNA"/>
</dbReference>
<protein>
    <submittedName>
        <fullName evidence="2">Uncharacterized protein</fullName>
    </submittedName>
</protein>
<keyword evidence="1" id="KW-0732">Signal</keyword>
<dbReference type="InParanoid" id="C1E284"/>
<sequence length="491" mass="52937">MNSLTRIALICLCLDVVRAQGAASGPSPAAATASNEEVNKLALWPDVDIRGLLAGEPNATGNAPNPIDLLFVLQAGSVTLVPANDGGLIGGQLFFREVLAQIVVFADRPYRTMDMLSLEDFFAFELVQDFFAGPNPPNAIITGELPQDIRLQRHNESDSMPYRRLLGTVLGAAEWDSQQPSELRFDIPAGMDIFRENGRVDIVDDELFQDLRKGYANASYDGFPTLHRVTVFIDPFQTAPEKTQLNIGRRLLQRGRVGRGGGRFGRAGAFAAPRGFGRRWNGNINNYWGGRNAFLGGFSRGGLYGSRLVGTSTLYPGWGGFGYYDDGFYDPSIFSGRAMAYQTPNTVVQQVPVYVPVPAGPAPQSPVPTQTSVMTKAILKSELTGTWAGNGGGAGMGSIRVSAVETVDGLEVTAQLPGCETCKLGCRWERARGTAMISSDGGSQLQVDFVSCDDARNAITTLRGILAIAANGRNVIYWSPATHSTQWIRNS</sequence>
<feature type="signal peptide" evidence="1">
    <location>
        <begin position="1"/>
        <end position="19"/>
    </location>
</feature>
<accession>C1E284</accession>
<gene>
    <name evidence="2" type="ORF">MICPUN_57145</name>
</gene>
<reference evidence="2 3" key="1">
    <citation type="journal article" date="2009" name="Science">
        <title>Green evolution and dynamic adaptations revealed by genomes of the marine picoeukaryotes Micromonas.</title>
        <authorList>
            <person name="Worden A.Z."/>
            <person name="Lee J.H."/>
            <person name="Mock T."/>
            <person name="Rouze P."/>
            <person name="Simmons M.P."/>
            <person name="Aerts A.L."/>
            <person name="Allen A.E."/>
            <person name="Cuvelier M.L."/>
            <person name="Derelle E."/>
            <person name="Everett M.V."/>
            <person name="Foulon E."/>
            <person name="Grimwood J."/>
            <person name="Gundlach H."/>
            <person name="Henrissat B."/>
            <person name="Napoli C."/>
            <person name="McDonald S.M."/>
            <person name="Parker M.S."/>
            <person name="Rombauts S."/>
            <person name="Salamov A."/>
            <person name="Von Dassow P."/>
            <person name="Badger J.H."/>
            <person name="Coutinho P.M."/>
            <person name="Demir E."/>
            <person name="Dubchak I."/>
            <person name="Gentemann C."/>
            <person name="Eikrem W."/>
            <person name="Gready J.E."/>
            <person name="John U."/>
            <person name="Lanier W."/>
            <person name="Lindquist E.A."/>
            <person name="Lucas S."/>
            <person name="Mayer K.F."/>
            <person name="Moreau H."/>
            <person name="Not F."/>
            <person name="Otillar R."/>
            <person name="Panaud O."/>
            <person name="Pangilinan J."/>
            <person name="Paulsen I."/>
            <person name="Piegu B."/>
            <person name="Poliakov A."/>
            <person name="Robbens S."/>
            <person name="Schmutz J."/>
            <person name="Toulza E."/>
            <person name="Wyss T."/>
            <person name="Zelensky A."/>
            <person name="Zhou K."/>
            <person name="Armbrust E.V."/>
            <person name="Bhattacharya D."/>
            <person name="Goodenough U.W."/>
            <person name="Van de Peer Y."/>
            <person name="Grigoriev I.V."/>
        </authorList>
    </citation>
    <scope>NUCLEOTIDE SEQUENCE [LARGE SCALE GENOMIC DNA]</scope>
    <source>
        <strain evidence="3">RCC299 / NOUM17</strain>
    </source>
</reference>
<keyword evidence="3" id="KW-1185">Reference proteome</keyword>
<evidence type="ECO:0000313" key="2">
    <source>
        <dbReference type="EMBL" id="ACO61872.1"/>
    </source>
</evidence>
<dbReference type="AlphaFoldDB" id="C1E284"/>
<evidence type="ECO:0000256" key="1">
    <source>
        <dbReference type="SAM" id="SignalP"/>
    </source>
</evidence>
<dbReference type="RefSeq" id="XP_002500614.1">
    <property type="nucleotide sequence ID" value="XM_002500568.1"/>
</dbReference>